<accession>A0A8J2N117</accession>
<dbReference type="PANTHER" id="PTHR33048:SF21">
    <property type="entry name" value="INTEGRAL MEMBRANE PROTEIN"/>
    <property type="match status" value="1"/>
</dbReference>
<keyword evidence="4 7" id="KW-0472">Membrane</keyword>
<feature type="compositionally biased region" description="Polar residues" evidence="6">
    <location>
        <begin position="86"/>
        <end position="107"/>
    </location>
</feature>
<evidence type="ECO:0000256" key="5">
    <source>
        <dbReference type="ARBA" id="ARBA00038359"/>
    </source>
</evidence>
<dbReference type="GO" id="GO:0016020">
    <property type="term" value="C:membrane"/>
    <property type="evidence" value="ECO:0007669"/>
    <property type="project" value="UniProtKB-SubCell"/>
</dbReference>
<reference evidence="9" key="1">
    <citation type="submission" date="2021-05" db="EMBL/GenBank/DDBJ databases">
        <authorList>
            <person name="Stam R."/>
        </authorList>
    </citation>
    <scope>NUCLEOTIDE SEQUENCE</scope>
    <source>
        <strain evidence="9">CS162</strain>
    </source>
</reference>
<feature type="transmembrane region" description="Helical" evidence="7">
    <location>
        <begin position="326"/>
        <end position="345"/>
    </location>
</feature>
<comment type="similarity">
    <text evidence="5">Belongs to the SAT4 family.</text>
</comment>
<dbReference type="InterPro" id="IPR052337">
    <property type="entry name" value="SAT4-like"/>
</dbReference>
<dbReference type="EMBL" id="CAJRGZ010000011">
    <property type="protein sequence ID" value="CAG5137562.1"/>
    <property type="molecule type" value="Genomic_DNA"/>
</dbReference>
<feature type="transmembrane region" description="Helical" evidence="7">
    <location>
        <begin position="176"/>
        <end position="197"/>
    </location>
</feature>
<keyword evidence="2 7" id="KW-0812">Transmembrane</keyword>
<keyword evidence="3 7" id="KW-1133">Transmembrane helix</keyword>
<evidence type="ECO:0000256" key="7">
    <source>
        <dbReference type="SAM" id="Phobius"/>
    </source>
</evidence>
<keyword evidence="10" id="KW-1185">Reference proteome</keyword>
<name>A0A8J2N117_9PLEO</name>
<evidence type="ECO:0000313" key="9">
    <source>
        <dbReference type="EMBL" id="CAG5137562.1"/>
    </source>
</evidence>
<feature type="domain" description="Rhodopsin" evidence="8">
    <location>
        <begin position="174"/>
        <end position="390"/>
    </location>
</feature>
<organism evidence="9 10">
    <name type="scientific">Alternaria atra</name>
    <dbReference type="NCBI Taxonomy" id="119953"/>
    <lineage>
        <taxon>Eukaryota</taxon>
        <taxon>Fungi</taxon>
        <taxon>Dikarya</taxon>
        <taxon>Ascomycota</taxon>
        <taxon>Pezizomycotina</taxon>
        <taxon>Dothideomycetes</taxon>
        <taxon>Pleosporomycetidae</taxon>
        <taxon>Pleosporales</taxon>
        <taxon>Pleosporineae</taxon>
        <taxon>Pleosporaceae</taxon>
        <taxon>Alternaria</taxon>
        <taxon>Alternaria sect. Ulocladioides</taxon>
    </lineage>
</organism>
<evidence type="ECO:0000313" key="10">
    <source>
        <dbReference type="Proteomes" id="UP000676310"/>
    </source>
</evidence>
<evidence type="ECO:0000256" key="1">
    <source>
        <dbReference type="ARBA" id="ARBA00004141"/>
    </source>
</evidence>
<feature type="compositionally biased region" description="Polar residues" evidence="6">
    <location>
        <begin position="23"/>
        <end position="35"/>
    </location>
</feature>
<dbReference type="Pfam" id="PF20684">
    <property type="entry name" value="Fung_rhodopsin"/>
    <property type="match status" value="1"/>
</dbReference>
<feature type="compositionally biased region" description="Low complexity" evidence="6">
    <location>
        <begin position="40"/>
        <end position="55"/>
    </location>
</feature>
<feature type="compositionally biased region" description="Polar residues" evidence="6">
    <location>
        <begin position="116"/>
        <end position="129"/>
    </location>
</feature>
<dbReference type="PANTHER" id="PTHR33048">
    <property type="entry name" value="PTH11-LIKE INTEGRAL MEMBRANE PROTEIN (AFU_ORTHOLOGUE AFUA_5G11245)"/>
    <property type="match status" value="1"/>
</dbReference>
<evidence type="ECO:0000256" key="4">
    <source>
        <dbReference type="ARBA" id="ARBA00023136"/>
    </source>
</evidence>
<protein>
    <recommendedName>
        <fullName evidence="8">Rhodopsin domain-containing protein</fullName>
    </recommendedName>
</protein>
<dbReference type="AlphaFoldDB" id="A0A8J2N117"/>
<proteinExistence type="inferred from homology"/>
<sequence length="486" mass="52618">MSILSFMMTPSQYGMNYYGSSQTSYSPGYAPQQSYAEPRSSASGPYGSSYSSSPALNGNQQRRSDQHTVLPPYQPQHPSLPRSRYQHQQSSDPMRANTTSMASTAHSYTYPAPDNNVPNQSLGSNTYPPSQLHPPTSYDVGDYHPLPTMYPPTSTTPAAYPSYESGQSAAPSSASILFSVTAALCITCCYYGSGQLARDLSILTMAKGIKLFYVAEYFYAVSAMFIKISVAVTLLRIAAAHPQFIWALWALIGATAIAALVFCIGIANVCHPINALWGKSDGTCNLQLNTDVSLFFSAIEIITDFSLSIMPAILLRNVQMKSKVKVSVAVMLALASLASCATIVRLKYLTLYSDPGDFIYGTGKIGFWSLTEEGIGIIAGSLPALRPLLSLRIKFTTSSSIPAATGSAHPPIPNGRQTLPRSGVMIMSSLPTLRDNDEDDHSDGDSQRNIIKETTYTVTSREVAVTGGDRKQGQVMRWDYIDSSRV</sequence>
<evidence type="ECO:0000256" key="3">
    <source>
        <dbReference type="ARBA" id="ARBA00022989"/>
    </source>
</evidence>
<feature type="transmembrane region" description="Helical" evidence="7">
    <location>
        <begin position="244"/>
        <end position="267"/>
    </location>
</feature>
<feature type="transmembrane region" description="Helical" evidence="7">
    <location>
        <begin position="217"/>
        <end position="237"/>
    </location>
</feature>
<comment type="caution">
    <text evidence="9">The sequence shown here is derived from an EMBL/GenBank/DDBJ whole genome shotgun (WGS) entry which is preliminary data.</text>
</comment>
<dbReference type="RefSeq" id="XP_043163678.1">
    <property type="nucleotide sequence ID" value="XM_043307743.1"/>
</dbReference>
<gene>
    <name evidence="9" type="ORF">ALTATR162_LOCUS150</name>
</gene>
<dbReference type="GeneID" id="67012841"/>
<evidence type="ECO:0000259" key="8">
    <source>
        <dbReference type="Pfam" id="PF20684"/>
    </source>
</evidence>
<dbReference type="InterPro" id="IPR049326">
    <property type="entry name" value="Rhodopsin_dom_fungi"/>
</dbReference>
<comment type="subcellular location">
    <subcellularLocation>
        <location evidence="1">Membrane</location>
        <topology evidence="1">Multi-pass membrane protein</topology>
    </subcellularLocation>
</comment>
<feature type="region of interest" description="Disordered" evidence="6">
    <location>
        <begin position="23"/>
        <end position="138"/>
    </location>
</feature>
<feature type="region of interest" description="Disordered" evidence="6">
    <location>
        <begin position="432"/>
        <end position="451"/>
    </location>
</feature>
<dbReference type="Proteomes" id="UP000676310">
    <property type="component" value="Unassembled WGS sequence"/>
</dbReference>
<dbReference type="OrthoDB" id="3923077at2759"/>
<evidence type="ECO:0000256" key="6">
    <source>
        <dbReference type="SAM" id="MobiDB-lite"/>
    </source>
</evidence>
<evidence type="ECO:0000256" key="2">
    <source>
        <dbReference type="ARBA" id="ARBA00022692"/>
    </source>
</evidence>